<evidence type="ECO:0000259" key="2">
    <source>
        <dbReference type="PROSITE" id="PS51782"/>
    </source>
</evidence>
<dbReference type="PROSITE" id="PS51782">
    <property type="entry name" value="LYSM"/>
    <property type="match status" value="1"/>
</dbReference>
<dbReference type="SMART" id="SM00257">
    <property type="entry name" value="LysM"/>
    <property type="match status" value="1"/>
</dbReference>
<evidence type="ECO:0000256" key="1">
    <source>
        <dbReference type="SAM" id="Phobius"/>
    </source>
</evidence>
<sequence>MRADYVTHSAKTRFSPTCLPTSSPWPCPCLSNNTNNIKASAIMASWRYDRDDDQHHGMNPVGYDADTQVYTYRDDQGNYYQTEEGTGRHGNLNYSHTSANVAPQSGFNGENIPAEAIENDWKMMKPFFLLVTVVLMTILWYVNSGGSNKVPAITCGPGLEKYKISQGDTCWGIAEARKTSVEKIVEVNDGIVCANLKIGKQICVPEVK</sequence>
<dbReference type="Proteomes" id="UP000230605">
    <property type="component" value="Chromosome 7"/>
</dbReference>
<dbReference type="SUPFAM" id="SSF54106">
    <property type="entry name" value="LysM domain"/>
    <property type="match status" value="1"/>
</dbReference>
<evidence type="ECO:0000313" key="3">
    <source>
        <dbReference type="EMBL" id="PIA91619.1"/>
    </source>
</evidence>
<dbReference type="Gene3D" id="3.10.350.10">
    <property type="entry name" value="LysM domain"/>
    <property type="match status" value="1"/>
</dbReference>
<dbReference type="Pfam" id="PF01476">
    <property type="entry name" value="LysM"/>
    <property type="match status" value="1"/>
</dbReference>
<protein>
    <recommendedName>
        <fullName evidence="2">LysM domain-containing protein</fullName>
    </recommendedName>
</protein>
<keyword evidence="1" id="KW-0812">Transmembrane</keyword>
<proteinExistence type="predicted"/>
<dbReference type="AlphaFoldDB" id="A0A2G5HGG2"/>
<feature type="transmembrane region" description="Helical" evidence="1">
    <location>
        <begin position="127"/>
        <end position="143"/>
    </location>
</feature>
<dbReference type="OrthoDB" id="2107166at2759"/>
<dbReference type="InterPro" id="IPR036779">
    <property type="entry name" value="LysM_dom_sf"/>
</dbReference>
<comment type="caution">
    <text evidence="3">The sequence shown here is derived from an EMBL/GenBank/DDBJ whole genome shotgun (WGS) entry which is preliminary data.</text>
</comment>
<dbReference type="EMBL" id="LKMD01000106">
    <property type="protein sequence ID" value="PIA91619.1"/>
    <property type="molecule type" value="Genomic_DNA"/>
</dbReference>
<keyword evidence="1" id="KW-1133">Transmembrane helix</keyword>
<keyword evidence="1" id="KW-0472">Membrane</keyword>
<organism evidence="3 4">
    <name type="scientific">Cercospora beticola</name>
    <name type="common">Sugarbeet leaf spot fungus</name>
    <dbReference type="NCBI Taxonomy" id="122368"/>
    <lineage>
        <taxon>Eukaryota</taxon>
        <taxon>Fungi</taxon>
        <taxon>Dikarya</taxon>
        <taxon>Ascomycota</taxon>
        <taxon>Pezizomycotina</taxon>
        <taxon>Dothideomycetes</taxon>
        <taxon>Dothideomycetidae</taxon>
        <taxon>Mycosphaerellales</taxon>
        <taxon>Mycosphaerellaceae</taxon>
        <taxon>Cercospora</taxon>
    </lineage>
</organism>
<feature type="domain" description="LysM" evidence="2">
    <location>
        <begin position="160"/>
        <end position="204"/>
    </location>
</feature>
<accession>A0A2G5HGG2</accession>
<dbReference type="CDD" id="cd00118">
    <property type="entry name" value="LysM"/>
    <property type="match status" value="1"/>
</dbReference>
<evidence type="ECO:0000313" key="4">
    <source>
        <dbReference type="Proteomes" id="UP000230605"/>
    </source>
</evidence>
<dbReference type="InterPro" id="IPR018392">
    <property type="entry name" value="LysM"/>
</dbReference>
<reference evidence="3 4" key="1">
    <citation type="submission" date="2015-10" db="EMBL/GenBank/DDBJ databases">
        <title>The cercosporin biosynthetic gene cluster was horizontally transferred to several fungal lineages and shown to be expanded in Cercospora beticola based on microsynteny with recipient genomes.</title>
        <authorList>
            <person name="De Jonge R."/>
            <person name="Ebert M.K."/>
            <person name="Suttle J.C."/>
            <person name="Jurick Ii W.M."/>
            <person name="Secor G.A."/>
            <person name="Thomma B.P."/>
            <person name="Van De Peer Y."/>
            <person name="Bolton M.D."/>
        </authorList>
    </citation>
    <scope>NUCLEOTIDE SEQUENCE [LARGE SCALE GENOMIC DNA]</scope>
    <source>
        <strain evidence="3 4">09-40</strain>
    </source>
</reference>
<name>A0A2G5HGG2_CERBT</name>
<gene>
    <name evidence="3" type="ORF">CB0940_09023</name>
</gene>